<dbReference type="PANTHER" id="PTHR11920:SF335">
    <property type="entry name" value="GUANYLATE CYCLASE"/>
    <property type="match status" value="1"/>
</dbReference>
<evidence type="ECO:0000256" key="4">
    <source>
        <dbReference type="ARBA" id="ARBA00022692"/>
    </source>
</evidence>
<dbReference type="CDD" id="cd06352">
    <property type="entry name" value="PBP1_NPR_GC-like"/>
    <property type="match status" value="1"/>
</dbReference>
<keyword evidence="6" id="KW-1133">Transmembrane helix</keyword>
<evidence type="ECO:0000256" key="10">
    <source>
        <dbReference type="SAM" id="SignalP"/>
    </source>
</evidence>
<organism evidence="12 13">
    <name type="scientific">Hypsibius exemplaris</name>
    <name type="common">Freshwater tardigrade</name>
    <dbReference type="NCBI Taxonomy" id="2072580"/>
    <lineage>
        <taxon>Eukaryota</taxon>
        <taxon>Metazoa</taxon>
        <taxon>Ecdysozoa</taxon>
        <taxon>Tardigrada</taxon>
        <taxon>Eutardigrada</taxon>
        <taxon>Parachela</taxon>
        <taxon>Hypsibioidea</taxon>
        <taxon>Hypsibiidae</taxon>
        <taxon>Hypsibius</taxon>
    </lineage>
</organism>
<name>A0A9X6NMW6_HYPEX</name>
<dbReference type="InterPro" id="IPR050401">
    <property type="entry name" value="Cyclic_nucleotide_synthase"/>
</dbReference>
<dbReference type="GO" id="GO:0004383">
    <property type="term" value="F:guanylate cyclase activity"/>
    <property type="evidence" value="ECO:0007669"/>
    <property type="project" value="UniProtKB-EC"/>
</dbReference>
<dbReference type="InterPro" id="IPR011009">
    <property type="entry name" value="Kinase-like_dom_sf"/>
</dbReference>
<dbReference type="EC" id="4.6.1.2" evidence="3"/>
<keyword evidence="12" id="KW-0675">Receptor</keyword>
<evidence type="ECO:0000256" key="7">
    <source>
        <dbReference type="ARBA" id="ARBA00023136"/>
    </source>
</evidence>
<dbReference type="EMBL" id="MTYJ01000274">
    <property type="protein sequence ID" value="OWA52554.1"/>
    <property type="molecule type" value="Genomic_DNA"/>
</dbReference>
<keyword evidence="10" id="KW-0732">Signal</keyword>
<keyword evidence="7" id="KW-0472">Membrane</keyword>
<dbReference type="Proteomes" id="UP000192578">
    <property type="component" value="Unassembled WGS sequence"/>
</dbReference>
<evidence type="ECO:0000313" key="12">
    <source>
        <dbReference type="EMBL" id="OWA52554.1"/>
    </source>
</evidence>
<comment type="subcellular location">
    <subcellularLocation>
        <location evidence="2">Membrane</location>
    </subcellularLocation>
</comment>
<dbReference type="SUPFAM" id="SSF56112">
    <property type="entry name" value="Protein kinase-like (PK-like)"/>
    <property type="match status" value="1"/>
</dbReference>
<dbReference type="Gene3D" id="3.40.50.2300">
    <property type="match status" value="2"/>
</dbReference>
<dbReference type="PANTHER" id="PTHR11920">
    <property type="entry name" value="GUANYLYL CYCLASE"/>
    <property type="match status" value="1"/>
</dbReference>
<proteinExistence type="predicted"/>
<accession>A0A9X6NMW6</accession>
<dbReference type="InterPro" id="IPR028082">
    <property type="entry name" value="Peripla_BP_I"/>
</dbReference>
<dbReference type="PROSITE" id="PS50011">
    <property type="entry name" value="PROTEIN_KINASE_DOM"/>
    <property type="match status" value="1"/>
</dbReference>
<evidence type="ECO:0000256" key="8">
    <source>
        <dbReference type="ARBA" id="ARBA00023239"/>
    </source>
</evidence>
<sequence length="976" mass="107738">MDSQHALLLYLCTRICLSAQASVNQHTVFRPYFTGGTTTAKTTLRTTPTTTTTAATTITTTTTTSSTTTTTTPATTTTTTNDALVRNLRVLSETETTTTATTETTTMLPLTTSVVANSTAKNSTMTGRGNGFGATSPEHLNPTMVKLQKTTTKLTTSFPAAKTTLNACLLTERASWYNFDRSAAAVDMALDYSNERILAPVGLHLVITYSDLGTTCEAKTSAMAFAMDLIYRGIQCDAFIGAGCAYNFQALYDVADFLAIPFIGLPAAGVGVDADVSLYNNMARLSITHINTVKVIMNFLKRNKYWSPTVIQDMDISVNQQLSMILKSAFQAANRTLAEQTNFIEIASLILTHNQISGYLKDGMAGSRAFILVTNASTTRQIMVFIAIELFPSSSWGNFTWEMNDQFDQAAKDAYKAVLLVSLTPGVNAEFDVFEKEVKETAAVRTTHQYHYGPKEGVDLVTAHFYDAIVFYASIVRDMFGNRSDIFRVENFINMAGSNYTFESPIHGTVRLDVNADRISSYVVKTYNEESGLFEPGFSVAPDSPIVVALGPLSWPGGAAVLPPNEPLCGYNGKNPVCAPSMLIKKNQDPFWWRVFTHELSGICVVPHASQASRLTASGAGSRFQNKSQKSIKADEALVKNAEVEDRDAELSERTHLSFVLYGKTAIMLDNIVALRELPEPLQRMTSSMSSDMGALRGVKHNNLQDFLGVAINDENLCEYVIGEVCQKGSLMALLEKTSLSLDWQFKHSIMKGIAAGMTYLHTTKVVSHGDLTAHTILIDSRFVIKISDYGLHHLRPTEDVIPPNDDDEDRDFSRLLWRAPELLRRPVLSGTQKGDVYSFGILLQQLILRSAPYESSIEAQRVDYLTHAKDLVMEVKRGASPPQRPVVPVSSCPEPLHALLEMCWDEHPMVRIPFIRIRDILQKTLGKSGDSIIEHLINRMDVYATELEHEAEEKMKMFVAEKERSEDLLNGMLPK</sequence>
<dbReference type="Pfam" id="PF07714">
    <property type="entry name" value="PK_Tyr_Ser-Thr"/>
    <property type="match status" value="1"/>
</dbReference>
<dbReference type="GO" id="GO:0007168">
    <property type="term" value="P:receptor guanylyl cyclase signaling pathway"/>
    <property type="evidence" value="ECO:0007669"/>
    <property type="project" value="TreeGrafter"/>
</dbReference>
<keyword evidence="8" id="KW-0456">Lyase</keyword>
<evidence type="ECO:0000256" key="3">
    <source>
        <dbReference type="ARBA" id="ARBA00012202"/>
    </source>
</evidence>
<keyword evidence="13" id="KW-1185">Reference proteome</keyword>
<comment type="catalytic activity">
    <reaction evidence="1">
        <text>GTP = 3',5'-cyclic GMP + diphosphate</text>
        <dbReference type="Rhea" id="RHEA:13665"/>
        <dbReference type="ChEBI" id="CHEBI:33019"/>
        <dbReference type="ChEBI" id="CHEBI:37565"/>
        <dbReference type="ChEBI" id="CHEBI:57746"/>
        <dbReference type="EC" id="4.6.1.2"/>
    </reaction>
</comment>
<feature type="signal peptide" evidence="10">
    <location>
        <begin position="1"/>
        <end position="21"/>
    </location>
</feature>
<evidence type="ECO:0000256" key="2">
    <source>
        <dbReference type="ARBA" id="ARBA00004370"/>
    </source>
</evidence>
<reference evidence="13" key="1">
    <citation type="submission" date="2017-01" db="EMBL/GenBank/DDBJ databases">
        <title>Comparative genomics of anhydrobiosis in the tardigrade Hypsibius dujardini.</title>
        <authorList>
            <person name="Yoshida Y."/>
            <person name="Koutsovoulos G."/>
            <person name="Laetsch D."/>
            <person name="Stevens L."/>
            <person name="Kumar S."/>
            <person name="Horikawa D."/>
            <person name="Ishino K."/>
            <person name="Komine S."/>
            <person name="Tomita M."/>
            <person name="Blaxter M."/>
            <person name="Arakawa K."/>
        </authorList>
    </citation>
    <scope>NUCLEOTIDE SEQUENCE [LARGE SCALE GENOMIC DNA]</scope>
    <source>
        <strain evidence="13">Z151</strain>
    </source>
</reference>
<evidence type="ECO:0000313" key="13">
    <source>
        <dbReference type="Proteomes" id="UP000192578"/>
    </source>
</evidence>
<evidence type="ECO:0000256" key="9">
    <source>
        <dbReference type="ARBA" id="ARBA00023293"/>
    </source>
</evidence>
<evidence type="ECO:0000256" key="1">
    <source>
        <dbReference type="ARBA" id="ARBA00001436"/>
    </source>
</evidence>
<dbReference type="Gene3D" id="1.10.510.10">
    <property type="entry name" value="Transferase(Phosphotransferase) domain 1"/>
    <property type="match status" value="1"/>
</dbReference>
<protein>
    <recommendedName>
        <fullName evidence="3">guanylate cyclase</fullName>
        <ecNumber evidence="3">4.6.1.2</ecNumber>
    </recommendedName>
</protein>
<dbReference type="InterPro" id="IPR001828">
    <property type="entry name" value="ANF_lig-bd_rcpt"/>
</dbReference>
<dbReference type="InterPro" id="IPR000719">
    <property type="entry name" value="Prot_kinase_dom"/>
</dbReference>
<dbReference type="InterPro" id="IPR001245">
    <property type="entry name" value="Ser-Thr/Tyr_kinase_cat_dom"/>
</dbReference>
<dbReference type="GO" id="GO:0005524">
    <property type="term" value="F:ATP binding"/>
    <property type="evidence" value="ECO:0007669"/>
    <property type="project" value="InterPro"/>
</dbReference>
<dbReference type="SUPFAM" id="SSF53822">
    <property type="entry name" value="Periplasmic binding protein-like I"/>
    <property type="match status" value="1"/>
</dbReference>
<evidence type="ECO:0000259" key="11">
    <source>
        <dbReference type="PROSITE" id="PS50011"/>
    </source>
</evidence>
<gene>
    <name evidence="12" type="ORF">BV898_17005</name>
</gene>
<dbReference type="OrthoDB" id="1890790at2759"/>
<dbReference type="Pfam" id="PF01094">
    <property type="entry name" value="ANF_receptor"/>
    <property type="match status" value="1"/>
</dbReference>
<evidence type="ECO:0000256" key="6">
    <source>
        <dbReference type="ARBA" id="ARBA00022989"/>
    </source>
</evidence>
<keyword evidence="4" id="KW-0812">Transmembrane</keyword>
<dbReference type="AlphaFoldDB" id="A0A9X6NMW6"/>
<evidence type="ECO:0000256" key="5">
    <source>
        <dbReference type="ARBA" id="ARBA00022741"/>
    </source>
</evidence>
<keyword evidence="9" id="KW-0141">cGMP biosynthesis</keyword>
<dbReference type="GO" id="GO:0001653">
    <property type="term" value="F:peptide receptor activity"/>
    <property type="evidence" value="ECO:0007669"/>
    <property type="project" value="TreeGrafter"/>
</dbReference>
<keyword evidence="5" id="KW-0547">Nucleotide-binding</keyword>
<dbReference type="GO" id="GO:0005886">
    <property type="term" value="C:plasma membrane"/>
    <property type="evidence" value="ECO:0007669"/>
    <property type="project" value="TreeGrafter"/>
</dbReference>
<feature type="domain" description="Protein kinase" evidence="11">
    <location>
        <begin position="651"/>
        <end position="926"/>
    </location>
</feature>
<feature type="chain" id="PRO_5040986359" description="guanylate cyclase" evidence="10">
    <location>
        <begin position="22"/>
        <end position="976"/>
    </location>
</feature>
<dbReference type="GO" id="GO:0004672">
    <property type="term" value="F:protein kinase activity"/>
    <property type="evidence" value="ECO:0007669"/>
    <property type="project" value="InterPro"/>
</dbReference>
<dbReference type="GO" id="GO:0004016">
    <property type="term" value="F:adenylate cyclase activity"/>
    <property type="evidence" value="ECO:0007669"/>
    <property type="project" value="TreeGrafter"/>
</dbReference>
<comment type="caution">
    <text evidence="12">The sequence shown here is derived from an EMBL/GenBank/DDBJ whole genome shotgun (WGS) entry which is preliminary data.</text>
</comment>